<reference evidence="4" key="1">
    <citation type="submission" date="2024-04" db="EMBL/GenBank/DDBJ databases">
        <title>Salinicola lusitanus LLJ914,a marine bacterium isolated from the Okinawa Trough.</title>
        <authorList>
            <person name="Li J."/>
        </authorList>
    </citation>
    <scope>NUCLEOTIDE SEQUENCE [LARGE SCALE GENOMIC DNA]</scope>
</reference>
<feature type="region of interest" description="Disordered" evidence="1">
    <location>
        <begin position="634"/>
        <end position="662"/>
    </location>
</feature>
<organism evidence="3 4">
    <name type="scientific">Mugilogobius chulae</name>
    <name type="common">yellowstripe goby</name>
    <dbReference type="NCBI Taxonomy" id="88201"/>
    <lineage>
        <taxon>Eukaryota</taxon>
        <taxon>Metazoa</taxon>
        <taxon>Chordata</taxon>
        <taxon>Craniata</taxon>
        <taxon>Vertebrata</taxon>
        <taxon>Euteleostomi</taxon>
        <taxon>Actinopterygii</taxon>
        <taxon>Neopterygii</taxon>
        <taxon>Teleostei</taxon>
        <taxon>Neoteleostei</taxon>
        <taxon>Acanthomorphata</taxon>
        <taxon>Gobiaria</taxon>
        <taxon>Gobiiformes</taxon>
        <taxon>Gobioidei</taxon>
        <taxon>Gobiidae</taxon>
        <taxon>Gobionellinae</taxon>
        <taxon>Mugilogobius</taxon>
    </lineage>
</organism>
<name>A0AAW0N2D8_9GOBI</name>
<sequence length="662" mass="75003">MEANQDAPGSDEPTAKKKRICKYREEWAKQYNWISASLRDVNKAFCKVCRKEFGVSHGGEADVKLHARSKLHVNNTQTVQTNTLVSSFFKREDDSMYNKIAAAELTSVFHSVTHQHSYRSLDCTMKLMPKLLPDSSIAKHINCGRTKAEALVINVLAPLASDFSQSLATEQLFFSVATDASNKGNIKTFPLSVRFWTPEHGLQNRVLDFYEQADESADAVTDMLMKKLEEHNLNIQNVSAYAADNAAVNYGKRHSIYQNLKQQNKKIIPANCPAHIIHNAVKRASNALKIDVENIVLKSFNHFSCSAKRVASLKEMFEFVDMEYLTLLRHVPTRWLSLLPAINRLIDTWPAVQSYFLSLGSEECPRVIWNELKGNENGEQRVHSELETTLFFLQNALKIFSTAVLSLESNSLTSVEVYGVMSGLRTKLQQRKKDAFFGAKVDSIFSSSSALQVNRLRSDFTAFYNVAEEYLEKWFDFSQTGYLCKLQCLNIKENNDICYRQLKEAVCALQLEEDLDLDELYNETCALQNVLPHLNTRATLSVGELWAQVLKTRQASPQYAKLLSFVLSIPVSNAYSERVFSIMKGAWTDVRNKCTINLIRAEIKIKMNLEMTCSEFYKYILDKKKILATVKSSAKYTSAPARPPPAGVLDRGDSDTDSDREK</sequence>
<evidence type="ECO:0000256" key="1">
    <source>
        <dbReference type="SAM" id="MobiDB-lite"/>
    </source>
</evidence>
<dbReference type="Pfam" id="PF05699">
    <property type="entry name" value="Dimer_Tnp_hAT"/>
    <property type="match status" value="1"/>
</dbReference>
<accession>A0AAW0N2D8</accession>
<protein>
    <recommendedName>
        <fullName evidence="2">HAT C-terminal dimerisation domain-containing protein</fullName>
    </recommendedName>
</protein>
<dbReference type="InterPro" id="IPR012337">
    <property type="entry name" value="RNaseH-like_sf"/>
</dbReference>
<dbReference type="GO" id="GO:0046983">
    <property type="term" value="F:protein dimerization activity"/>
    <property type="evidence" value="ECO:0007669"/>
    <property type="project" value="InterPro"/>
</dbReference>
<comment type="caution">
    <text evidence="3">The sequence shown here is derived from an EMBL/GenBank/DDBJ whole genome shotgun (WGS) entry which is preliminary data.</text>
</comment>
<gene>
    <name evidence="3" type="ORF">WMY93_025813</name>
</gene>
<evidence type="ECO:0000313" key="3">
    <source>
        <dbReference type="EMBL" id="KAK7886192.1"/>
    </source>
</evidence>
<feature type="compositionally biased region" description="Basic and acidic residues" evidence="1">
    <location>
        <begin position="650"/>
        <end position="662"/>
    </location>
</feature>
<evidence type="ECO:0000259" key="2">
    <source>
        <dbReference type="Pfam" id="PF05699"/>
    </source>
</evidence>
<dbReference type="SUPFAM" id="SSF53098">
    <property type="entry name" value="Ribonuclease H-like"/>
    <property type="match status" value="1"/>
</dbReference>
<dbReference type="AlphaFoldDB" id="A0AAW0N2D8"/>
<dbReference type="Proteomes" id="UP001460270">
    <property type="component" value="Unassembled WGS sequence"/>
</dbReference>
<feature type="domain" description="HAT C-terminal dimerisation" evidence="2">
    <location>
        <begin position="535"/>
        <end position="595"/>
    </location>
</feature>
<dbReference type="EMBL" id="JBBPFD010000019">
    <property type="protein sequence ID" value="KAK7886192.1"/>
    <property type="molecule type" value="Genomic_DNA"/>
</dbReference>
<dbReference type="InterPro" id="IPR008906">
    <property type="entry name" value="HATC_C_dom"/>
</dbReference>
<proteinExistence type="predicted"/>
<dbReference type="PANTHER" id="PTHR37162">
    <property type="entry name" value="HAT FAMILY DIMERISATION DOMAINCONTAINING PROTEIN-RELATED"/>
    <property type="match status" value="1"/>
</dbReference>
<keyword evidence="4" id="KW-1185">Reference proteome</keyword>
<evidence type="ECO:0000313" key="4">
    <source>
        <dbReference type="Proteomes" id="UP001460270"/>
    </source>
</evidence>
<dbReference type="PANTHER" id="PTHR37162:SF1">
    <property type="entry name" value="BED-TYPE DOMAIN-CONTAINING PROTEIN"/>
    <property type="match status" value="1"/>
</dbReference>